<proteinExistence type="predicted"/>
<evidence type="ECO:0000313" key="1">
    <source>
        <dbReference type="EMBL" id="MDY0883158.1"/>
    </source>
</evidence>
<name>A0ABU5ECK0_9PROT</name>
<evidence type="ECO:0000313" key="2">
    <source>
        <dbReference type="Proteomes" id="UP001279642"/>
    </source>
</evidence>
<gene>
    <name evidence="1" type="ORF">SMD27_09910</name>
</gene>
<reference evidence="1 2" key="1">
    <citation type="journal article" date="2016" name="Antonie Van Leeuwenhoek">
        <title>Dongia soli sp. nov., isolated from soil from Dokdo, Korea.</title>
        <authorList>
            <person name="Kim D.U."/>
            <person name="Lee H."/>
            <person name="Kim H."/>
            <person name="Kim S.G."/>
            <person name="Ka J.O."/>
        </authorList>
    </citation>
    <scope>NUCLEOTIDE SEQUENCE [LARGE SCALE GENOMIC DNA]</scope>
    <source>
        <strain evidence="1 2">D78</strain>
    </source>
</reference>
<dbReference type="Proteomes" id="UP001279642">
    <property type="component" value="Unassembled WGS sequence"/>
</dbReference>
<protein>
    <submittedName>
        <fullName evidence="1">Uncharacterized protein</fullName>
    </submittedName>
</protein>
<keyword evidence="2" id="KW-1185">Reference proteome</keyword>
<organism evidence="1 2">
    <name type="scientific">Dongia soli</name>
    <dbReference type="NCBI Taxonomy" id="600628"/>
    <lineage>
        <taxon>Bacteria</taxon>
        <taxon>Pseudomonadati</taxon>
        <taxon>Pseudomonadota</taxon>
        <taxon>Alphaproteobacteria</taxon>
        <taxon>Rhodospirillales</taxon>
        <taxon>Dongiaceae</taxon>
        <taxon>Dongia</taxon>
    </lineage>
</organism>
<comment type="caution">
    <text evidence="1">The sequence shown here is derived from an EMBL/GenBank/DDBJ whole genome shotgun (WGS) entry which is preliminary data.</text>
</comment>
<sequence length="107" mass="11656">MYLDAAEVLSKQSSGGKIDIKRLAGDINAISSDDMASDPCLAQKRSQLMPILISLAVIDGMPDPAERRDLQAEAYRRLQALGDPSRQSSMGDVCFGQKFPNLAKMKK</sequence>
<dbReference type="RefSeq" id="WP_320508203.1">
    <property type="nucleotide sequence ID" value="NZ_JAXCLW010000002.1"/>
</dbReference>
<dbReference type="EMBL" id="JAXCLW010000002">
    <property type="protein sequence ID" value="MDY0883158.1"/>
    <property type="molecule type" value="Genomic_DNA"/>
</dbReference>
<accession>A0ABU5ECK0</accession>